<dbReference type="PRINTS" id="PR00039">
    <property type="entry name" value="HTHLYSR"/>
</dbReference>
<dbReference type="AlphaFoldDB" id="L0K9A6"/>
<keyword evidence="3" id="KW-0238">DNA-binding</keyword>
<dbReference type="Gene3D" id="3.40.190.290">
    <property type="match status" value="1"/>
</dbReference>
<dbReference type="InterPro" id="IPR036388">
    <property type="entry name" value="WH-like_DNA-bd_sf"/>
</dbReference>
<dbReference type="SUPFAM" id="SSF53850">
    <property type="entry name" value="Periplasmic binding protein-like II"/>
    <property type="match status" value="1"/>
</dbReference>
<evidence type="ECO:0000256" key="2">
    <source>
        <dbReference type="ARBA" id="ARBA00023015"/>
    </source>
</evidence>
<dbReference type="RefSeq" id="WP_015327317.1">
    <property type="nucleotide sequence ID" value="NC_019978.1"/>
</dbReference>
<proteinExistence type="inferred from homology"/>
<accession>L0K9A6</accession>
<dbReference type="STRING" id="748449.Halha_1663"/>
<comment type="similarity">
    <text evidence="1">Belongs to the LysR transcriptional regulatory family.</text>
</comment>
<dbReference type="OrthoDB" id="9785745at2"/>
<keyword evidence="2" id="KW-0805">Transcription regulation</keyword>
<dbReference type="PROSITE" id="PS50931">
    <property type="entry name" value="HTH_LYSR"/>
    <property type="match status" value="1"/>
</dbReference>
<evidence type="ECO:0000256" key="1">
    <source>
        <dbReference type="ARBA" id="ARBA00009437"/>
    </source>
</evidence>
<feature type="domain" description="HTH lysR-type" evidence="5">
    <location>
        <begin position="1"/>
        <end position="58"/>
    </location>
</feature>
<organism evidence="6 7">
    <name type="scientific">Halobacteroides halobius (strain ATCC 35273 / DSM 5150 / MD-1)</name>
    <dbReference type="NCBI Taxonomy" id="748449"/>
    <lineage>
        <taxon>Bacteria</taxon>
        <taxon>Bacillati</taxon>
        <taxon>Bacillota</taxon>
        <taxon>Clostridia</taxon>
        <taxon>Halanaerobiales</taxon>
        <taxon>Halobacteroidaceae</taxon>
        <taxon>Halobacteroides</taxon>
    </lineage>
</organism>
<dbReference type="HOGENOM" id="CLU_039613_6_1_9"/>
<sequence length="297" mass="33793">MNLRQLKIFKKVCQTGTMSQAADQMYITQPAISQTISDLESKLEVKLFERLNQKLVLTYAGKILLEYSNKILLLVDEVENSIEGISNLKQGKLRIGASMTIGTYLLPNIINQFNNEYKSIEINLTIDNSSIIEELILDNQIDIGLVEGPTQSKDITTDSFFVDHLNLVCSPQHRWANQKLITPTQFHNESFIMREEGSGTREVIEDILAKHKLSYKIKHVLNNIEAIKKAVSANIGISVLPKIAIQEEIDAGELVTAKIKDINFIRKFSLIHHQDKYKSKLFKKFISYLKEKASTKK</sequence>
<dbReference type="InterPro" id="IPR000847">
    <property type="entry name" value="LysR_HTH_N"/>
</dbReference>
<gene>
    <name evidence="6" type="ordered locus">Halha_1663</name>
</gene>
<dbReference type="Gene3D" id="1.10.10.10">
    <property type="entry name" value="Winged helix-like DNA-binding domain superfamily/Winged helix DNA-binding domain"/>
    <property type="match status" value="1"/>
</dbReference>
<keyword evidence="4" id="KW-0804">Transcription</keyword>
<evidence type="ECO:0000256" key="3">
    <source>
        <dbReference type="ARBA" id="ARBA00023125"/>
    </source>
</evidence>
<dbReference type="GO" id="GO:0000976">
    <property type="term" value="F:transcription cis-regulatory region binding"/>
    <property type="evidence" value="ECO:0007669"/>
    <property type="project" value="TreeGrafter"/>
</dbReference>
<dbReference type="PANTHER" id="PTHR30126">
    <property type="entry name" value="HTH-TYPE TRANSCRIPTIONAL REGULATOR"/>
    <property type="match status" value="1"/>
</dbReference>
<dbReference type="SUPFAM" id="SSF46785">
    <property type="entry name" value="Winged helix' DNA-binding domain"/>
    <property type="match status" value="1"/>
</dbReference>
<dbReference type="InterPro" id="IPR036390">
    <property type="entry name" value="WH_DNA-bd_sf"/>
</dbReference>
<dbReference type="PANTHER" id="PTHR30126:SF39">
    <property type="entry name" value="HTH-TYPE TRANSCRIPTIONAL REGULATOR CYSL"/>
    <property type="match status" value="1"/>
</dbReference>
<dbReference type="Proteomes" id="UP000010880">
    <property type="component" value="Chromosome"/>
</dbReference>
<dbReference type="KEGG" id="hhl:Halha_1663"/>
<evidence type="ECO:0000313" key="6">
    <source>
        <dbReference type="EMBL" id="AGB41601.1"/>
    </source>
</evidence>
<dbReference type="FunFam" id="1.10.10.10:FF:000001">
    <property type="entry name" value="LysR family transcriptional regulator"/>
    <property type="match status" value="1"/>
</dbReference>
<dbReference type="GO" id="GO:0003700">
    <property type="term" value="F:DNA-binding transcription factor activity"/>
    <property type="evidence" value="ECO:0007669"/>
    <property type="project" value="InterPro"/>
</dbReference>
<dbReference type="Pfam" id="PF00126">
    <property type="entry name" value="HTH_1"/>
    <property type="match status" value="1"/>
</dbReference>
<reference evidence="7" key="1">
    <citation type="submission" date="2012-02" db="EMBL/GenBank/DDBJ databases">
        <title>The complete genome of Halobacteroides halobius DSM 5150.</title>
        <authorList>
            <person name="Lucas S."/>
            <person name="Copeland A."/>
            <person name="Lapidus A."/>
            <person name="Glavina del Rio T."/>
            <person name="Dalin E."/>
            <person name="Tice H."/>
            <person name="Bruce D."/>
            <person name="Goodwin L."/>
            <person name="Pitluck S."/>
            <person name="Peters L."/>
            <person name="Mikhailova N."/>
            <person name="Gu W."/>
            <person name="Kyrpides N."/>
            <person name="Mavromatis K."/>
            <person name="Ivanova N."/>
            <person name="Brettin T."/>
            <person name="Detter J.C."/>
            <person name="Han C."/>
            <person name="Larimer F."/>
            <person name="Land M."/>
            <person name="Hauser L."/>
            <person name="Markowitz V."/>
            <person name="Cheng J.-F."/>
            <person name="Hugenholtz P."/>
            <person name="Woyke T."/>
            <person name="Wu D."/>
            <person name="Tindall B."/>
            <person name="Pomrenke H."/>
            <person name="Brambilla E."/>
            <person name="Klenk H.-P."/>
            <person name="Eisen J.A."/>
        </authorList>
    </citation>
    <scope>NUCLEOTIDE SEQUENCE [LARGE SCALE GENOMIC DNA]</scope>
    <source>
        <strain evidence="7">ATCC 35273 / DSM 5150 / MD-1</strain>
    </source>
</reference>
<protein>
    <submittedName>
        <fullName evidence="6">Transcriptional regulator</fullName>
    </submittedName>
</protein>
<dbReference type="Pfam" id="PF03466">
    <property type="entry name" value="LysR_substrate"/>
    <property type="match status" value="1"/>
</dbReference>
<dbReference type="EMBL" id="CP003359">
    <property type="protein sequence ID" value="AGB41601.1"/>
    <property type="molecule type" value="Genomic_DNA"/>
</dbReference>
<keyword evidence="7" id="KW-1185">Reference proteome</keyword>
<dbReference type="CDD" id="cd08420">
    <property type="entry name" value="PBP2_CysL_like"/>
    <property type="match status" value="1"/>
</dbReference>
<dbReference type="InterPro" id="IPR005119">
    <property type="entry name" value="LysR_subst-bd"/>
</dbReference>
<evidence type="ECO:0000256" key="4">
    <source>
        <dbReference type="ARBA" id="ARBA00023163"/>
    </source>
</evidence>
<evidence type="ECO:0000313" key="7">
    <source>
        <dbReference type="Proteomes" id="UP000010880"/>
    </source>
</evidence>
<name>L0K9A6_HALHC</name>
<dbReference type="eggNOG" id="COG0583">
    <property type="taxonomic scope" value="Bacteria"/>
</dbReference>
<evidence type="ECO:0000259" key="5">
    <source>
        <dbReference type="PROSITE" id="PS50931"/>
    </source>
</evidence>